<sequence length="82" mass="9001">MVMDTIAVGMSIGALGGHMYSIFLFLCGDWMVECVVAVTIYLLLTVMLIIQEELGMLIHPVGRSDRNDGQYHSCVSTTAYTP</sequence>
<evidence type="ECO:0000313" key="3">
    <source>
        <dbReference type="EMBL" id="KAG6570786.1"/>
    </source>
</evidence>
<feature type="transmembrane region" description="Helical" evidence="2">
    <location>
        <begin position="34"/>
        <end position="51"/>
    </location>
</feature>
<dbReference type="EMBL" id="JAGKQH010000020">
    <property type="protein sequence ID" value="KAG6570786.1"/>
    <property type="molecule type" value="Genomic_DNA"/>
</dbReference>
<dbReference type="AlphaFoldDB" id="A0AAV6LUI9"/>
<proteinExistence type="predicted"/>
<protein>
    <submittedName>
        <fullName evidence="3">Uncharacterized protein</fullName>
    </submittedName>
</protein>
<name>A0AAV6LUI9_9ROSI</name>
<evidence type="ECO:0000256" key="2">
    <source>
        <dbReference type="SAM" id="Phobius"/>
    </source>
</evidence>
<keyword evidence="2" id="KW-0812">Transmembrane</keyword>
<keyword evidence="2" id="KW-0472">Membrane</keyword>
<feature type="transmembrane region" description="Helical" evidence="2">
    <location>
        <begin position="6"/>
        <end position="27"/>
    </location>
</feature>
<keyword evidence="2" id="KW-1133">Transmembrane helix</keyword>
<feature type="region of interest" description="Disordered" evidence="1">
    <location>
        <begin position="62"/>
        <end position="82"/>
    </location>
</feature>
<evidence type="ECO:0000256" key="1">
    <source>
        <dbReference type="SAM" id="MobiDB-lite"/>
    </source>
</evidence>
<reference evidence="3 4" key="1">
    <citation type="journal article" date="2021" name="Hortic Res">
        <title>The domestication of Cucurbita argyrosperma as revealed by the genome of its wild relative.</title>
        <authorList>
            <person name="Barrera-Redondo J."/>
            <person name="Sanchez-de la Vega G."/>
            <person name="Aguirre-Liguori J.A."/>
            <person name="Castellanos-Morales G."/>
            <person name="Gutierrez-Guerrero Y.T."/>
            <person name="Aguirre-Dugua X."/>
            <person name="Aguirre-Planter E."/>
            <person name="Tenaillon M.I."/>
            <person name="Lira-Saade R."/>
            <person name="Eguiarte L.E."/>
        </authorList>
    </citation>
    <scope>NUCLEOTIDE SEQUENCE [LARGE SCALE GENOMIC DNA]</scope>
    <source>
        <strain evidence="3">JBR-2021</strain>
    </source>
</reference>
<gene>
    <name evidence="3" type="ORF">SDJN03_29701</name>
</gene>
<accession>A0AAV6LUI9</accession>
<feature type="compositionally biased region" description="Polar residues" evidence="1">
    <location>
        <begin position="73"/>
        <end position="82"/>
    </location>
</feature>
<dbReference type="Proteomes" id="UP000685013">
    <property type="component" value="Chromosome 20"/>
</dbReference>
<comment type="caution">
    <text evidence="3">The sequence shown here is derived from an EMBL/GenBank/DDBJ whole genome shotgun (WGS) entry which is preliminary data.</text>
</comment>
<feature type="non-terminal residue" evidence="3">
    <location>
        <position position="1"/>
    </location>
</feature>
<organism evidence="3 4">
    <name type="scientific">Cucurbita argyrosperma subsp. sororia</name>
    <dbReference type="NCBI Taxonomy" id="37648"/>
    <lineage>
        <taxon>Eukaryota</taxon>
        <taxon>Viridiplantae</taxon>
        <taxon>Streptophyta</taxon>
        <taxon>Embryophyta</taxon>
        <taxon>Tracheophyta</taxon>
        <taxon>Spermatophyta</taxon>
        <taxon>Magnoliopsida</taxon>
        <taxon>eudicotyledons</taxon>
        <taxon>Gunneridae</taxon>
        <taxon>Pentapetalae</taxon>
        <taxon>rosids</taxon>
        <taxon>fabids</taxon>
        <taxon>Cucurbitales</taxon>
        <taxon>Cucurbitaceae</taxon>
        <taxon>Cucurbiteae</taxon>
        <taxon>Cucurbita</taxon>
    </lineage>
</organism>
<evidence type="ECO:0000313" key="4">
    <source>
        <dbReference type="Proteomes" id="UP000685013"/>
    </source>
</evidence>
<keyword evidence="4" id="KW-1185">Reference proteome</keyword>